<comment type="caution">
    <text evidence="1">The sequence shown here is derived from an EMBL/GenBank/DDBJ whole genome shotgun (WGS) entry which is preliminary data.</text>
</comment>
<sequence length="225" mass="25101">MALEEEDDFLLDLLTYVCPVSGKKRTAGNFDVNLPHPKVPCSHVVEMAKAQVESNPHASPALKEFARIRPEDAETACHEVLTKYGFSVPIPVETLNIGPGQLKACPFVRPSAWATYLLNKGILPRQLVGVADRAQMEETLREHWKRYQVLFPNHPIFRLALEGTVQLQRCVPILSHSDEGRSTKHLPLFVMSFHGALGRGTQLYVQKQKPLILACCEGCDIPQAL</sequence>
<accession>A0ABP0H7U2</accession>
<dbReference type="EMBL" id="CAXAMN010000001">
    <property type="protein sequence ID" value="CAK8985279.1"/>
    <property type="molecule type" value="Genomic_DNA"/>
</dbReference>
<name>A0ABP0H7U2_9DINO</name>
<keyword evidence="3" id="KW-1185">Reference proteome</keyword>
<gene>
    <name evidence="2" type="ORF">CCMP2556_LOCUS26002</name>
    <name evidence="1" type="ORF">CCMP2556_LOCUS69</name>
</gene>
<protein>
    <submittedName>
        <fullName evidence="1">Uncharacterized protein</fullName>
    </submittedName>
</protein>
<organism evidence="1 3">
    <name type="scientific">Durusdinium trenchii</name>
    <dbReference type="NCBI Taxonomy" id="1381693"/>
    <lineage>
        <taxon>Eukaryota</taxon>
        <taxon>Sar</taxon>
        <taxon>Alveolata</taxon>
        <taxon>Dinophyceae</taxon>
        <taxon>Suessiales</taxon>
        <taxon>Symbiodiniaceae</taxon>
        <taxon>Durusdinium</taxon>
    </lineage>
</organism>
<proteinExistence type="predicted"/>
<evidence type="ECO:0000313" key="2">
    <source>
        <dbReference type="EMBL" id="CAK9051143.1"/>
    </source>
</evidence>
<evidence type="ECO:0000313" key="1">
    <source>
        <dbReference type="EMBL" id="CAK8985279.1"/>
    </source>
</evidence>
<reference evidence="1 3" key="1">
    <citation type="submission" date="2024-02" db="EMBL/GenBank/DDBJ databases">
        <authorList>
            <person name="Chen Y."/>
            <person name="Shah S."/>
            <person name="Dougan E. K."/>
            <person name="Thang M."/>
            <person name="Chan C."/>
        </authorList>
    </citation>
    <scope>NUCLEOTIDE SEQUENCE [LARGE SCALE GENOMIC DNA]</scope>
</reference>
<dbReference type="EMBL" id="CAXAMN010017779">
    <property type="protein sequence ID" value="CAK9051143.1"/>
    <property type="molecule type" value="Genomic_DNA"/>
</dbReference>
<dbReference type="Proteomes" id="UP001642484">
    <property type="component" value="Unassembled WGS sequence"/>
</dbReference>
<evidence type="ECO:0000313" key="3">
    <source>
        <dbReference type="Proteomes" id="UP001642484"/>
    </source>
</evidence>